<feature type="transmembrane region" description="Helical" evidence="1">
    <location>
        <begin position="58"/>
        <end position="78"/>
    </location>
</feature>
<evidence type="ECO:0000313" key="3">
    <source>
        <dbReference type="Proteomes" id="UP000198788"/>
    </source>
</evidence>
<dbReference type="Proteomes" id="UP000198788">
    <property type="component" value="Unassembled WGS sequence"/>
</dbReference>
<accession>A0A1I6PB02</accession>
<keyword evidence="1" id="KW-0472">Membrane</keyword>
<dbReference type="RefSeq" id="WP_092307331.1">
    <property type="nucleotide sequence ID" value="NZ_FOZV01000001.1"/>
</dbReference>
<protein>
    <submittedName>
        <fullName evidence="2">Uncharacterized protein</fullName>
    </submittedName>
</protein>
<name>A0A1I6PB02_9CAUL</name>
<dbReference type="STRING" id="871741.SAMN05192570_0998"/>
<feature type="transmembrane region" description="Helical" evidence="1">
    <location>
        <begin position="28"/>
        <end position="46"/>
    </location>
</feature>
<dbReference type="EMBL" id="FOZV01000001">
    <property type="protein sequence ID" value="SFS37384.1"/>
    <property type="molecule type" value="Genomic_DNA"/>
</dbReference>
<keyword evidence="3" id="KW-1185">Reference proteome</keyword>
<gene>
    <name evidence="2" type="ORF">SAMN05192570_0998</name>
</gene>
<sequence length="93" mass="9731">MFFVGYVPLLVIVALAMALLLVVWRSPLVVRLIAGAAPGYLAVILVRDAATTTESLGVLLWPPALLLTAVVLACLVLGGRPRRDDEPPVAAGS</sequence>
<keyword evidence="1" id="KW-1133">Transmembrane helix</keyword>
<keyword evidence="1" id="KW-0812">Transmembrane</keyword>
<evidence type="ECO:0000256" key="1">
    <source>
        <dbReference type="SAM" id="Phobius"/>
    </source>
</evidence>
<feature type="transmembrane region" description="Helical" evidence="1">
    <location>
        <begin position="6"/>
        <end position="23"/>
    </location>
</feature>
<dbReference type="AlphaFoldDB" id="A0A1I6PB02"/>
<reference evidence="3" key="1">
    <citation type="submission" date="2016-10" db="EMBL/GenBank/DDBJ databases">
        <authorList>
            <person name="Varghese N."/>
            <person name="Submissions S."/>
        </authorList>
    </citation>
    <scope>NUCLEOTIDE SEQUENCE [LARGE SCALE GENOMIC DNA]</scope>
    <source>
        <strain evidence="3">CGMCC 1.10683</strain>
    </source>
</reference>
<proteinExistence type="predicted"/>
<organism evidence="2 3">
    <name type="scientific">Brevundimonas viscosa</name>
    <dbReference type="NCBI Taxonomy" id="871741"/>
    <lineage>
        <taxon>Bacteria</taxon>
        <taxon>Pseudomonadati</taxon>
        <taxon>Pseudomonadota</taxon>
        <taxon>Alphaproteobacteria</taxon>
        <taxon>Caulobacterales</taxon>
        <taxon>Caulobacteraceae</taxon>
        <taxon>Brevundimonas</taxon>
    </lineage>
</organism>
<evidence type="ECO:0000313" key="2">
    <source>
        <dbReference type="EMBL" id="SFS37384.1"/>
    </source>
</evidence>